<keyword evidence="3" id="KW-1185">Reference proteome</keyword>
<evidence type="ECO:0000313" key="3">
    <source>
        <dbReference type="Proteomes" id="UP000324222"/>
    </source>
</evidence>
<feature type="chain" id="PRO_5022791465" description="Secreted protein" evidence="1">
    <location>
        <begin position="17"/>
        <end position="87"/>
    </location>
</feature>
<dbReference type="EMBL" id="VSRR010025891">
    <property type="protein sequence ID" value="MPC67204.1"/>
    <property type="molecule type" value="Genomic_DNA"/>
</dbReference>
<dbReference type="Proteomes" id="UP000324222">
    <property type="component" value="Unassembled WGS sequence"/>
</dbReference>
<protein>
    <recommendedName>
        <fullName evidence="4">Secreted protein</fullName>
    </recommendedName>
</protein>
<sequence length="87" mass="9395">MTIGMWITAGLPAVAGEDIIATLPSCTVPCSPPLPLAGQVPLCIPQRLTKFEILTLIFLPLQDTHSRLPIASLTYVHFVFTCPYTTA</sequence>
<evidence type="ECO:0000313" key="2">
    <source>
        <dbReference type="EMBL" id="MPC67204.1"/>
    </source>
</evidence>
<feature type="signal peptide" evidence="1">
    <location>
        <begin position="1"/>
        <end position="16"/>
    </location>
</feature>
<evidence type="ECO:0000256" key="1">
    <source>
        <dbReference type="SAM" id="SignalP"/>
    </source>
</evidence>
<organism evidence="2 3">
    <name type="scientific">Portunus trituberculatus</name>
    <name type="common">Swimming crab</name>
    <name type="synonym">Neptunus trituberculatus</name>
    <dbReference type="NCBI Taxonomy" id="210409"/>
    <lineage>
        <taxon>Eukaryota</taxon>
        <taxon>Metazoa</taxon>
        <taxon>Ecdysozoa</taxon>
        <taxon>Arthropoda</taxon>
        <taxon>Crustacea</taxon>
        <taxon>Multicrustacea</taxon>
        <taxon>Malacostraca</taxon>
        <taxon>Eumalacostraca</taxon>
        <taxon>Eucarida</taxon>
        <taxon>Decapoda</taxon>
        <taxon>Pleocyemata</taxon>
        <taxon>Brachyura</taxon>
        <taxon>Eubrachyura</taxon>
        <taxon>Portunoidea</taxon>
        <taxon>Portunidae</taxon>
        <taxon>Portuninae</taxon>
        <taxon>Portunus</taxon>
    </lineage>
</organism>
<proteinExistence type="predicted"/>
<gene>
    <name evidence="2" type="ORF">E2C01_061371</name>
</gene>
<comment type="caution">
    <text evidence="2">The sequence shown here is derived from an EMBL/GenBank/DDBJ whole genome shotgun (WGS) entry which is preliminary data.</text>
</comment>
<reference evidence="2 3" key="1">
    <citation type="submission" date="2019-05" db="EMBL/GenBank/DDBJ databases">
        <title>Another draft genome of Portunus trituberculatus and its Hox gene families provides insights of decapod evolution.</title>
        <authorList>
            <person name="Jeong J.-H."/>
            <person name="Song I."/>
            <person name="Kim S."/>
            <person name="Choi T."/>
            <person name="Kim D."/>
            <person name="Ryu S."/>
            <person name="Kim W."/>
        </authorList>
    </citation>
    <scope>NUCLEOTIDE SEQUENCE [LARGE SCALE GENOMIC DNA]</scope>
    <source>
        <tissue evidence="2">Muscle</tissue>
    </source>
</reference>
<keyword evidence="1" id="KW-0732">Signal</keyword>
<evidence type="ECO:0008006" key="4">
    <source>
        <dbReference type="Google" id="ProtNLM"/>
    </source>
</evidence>
<name>A0A5B7HEV6_PORTR</name>
<dbReference type="AlphaFoldDB" id="A0A5B7HEV6"/>
<accession>A0A5B7HEV6</accession>